<dbReference type="Proteomes" id="UP000016944">
    <property type="component" value="Plasmid IRBL74_p"/>
</dbReference>
<dbReference type="InterPro" id="IPR011206">
    <property type="entry name" value="Citrate_lyase_beta/mcl1/mcl2"/>
</dbReference>
<dbReference type="Pfam" id="PF03328">
    <property type="entry name" value="HpcH_HpaI"/>
    <property type="match status" value="1"/>
</dbReference>
<evidence type="ECO:0000313" key="9">
    <source>
        <dbReference type="Proteomes" id="UP000016944"/>
    </source>
</evidence>
<feature type="binding site" evidence="5">
    <location>
        <position position="124"/>
    </location>
    <ligand>
        <name>substrate</name>
    </ligand>
</feature>
<sequence length="279" mass="30023">MTESASENSCQTGVARTYLFVPGNRPDRFEKAEASGADRIIIDLEDAVAPSEKDDARIAMSQWLRGGHASVVRVNGADSFWFDADLSAVATVSSAEVMLPKADLVSLKQVLHYLVDRPVIALIETAQGLQQVNEIARMKGVSRIAFGNIDFSTDARLPVASPALDHARFKIAMASRCAGLPSPIDGVTVSLDTDIDLLADLRRAVDFGFGGKLCIHPKQVAAANILLRPSADDITWARTIMAAAEMAGDNVTQLEGKMIDRPVVQRAAHILRQSSAEKT</sequence>
<evidence type="ECO:0000256" key="1">
    <source>
        <dbReference type="ARBA" id="ARBA00001946"/>
    </source>
</evidence>
<feature type="binding site" evidence="6">
    <location>
        <position position="124"/>
    </location>
    <ligand>
        <name>Mg(2+)</name>
        <dbReference type="ChEBI" id="CHEBI:18420"/>
    </ligand>
</feature>
<dbReference type="AlphaFoldDB" id="U4Q548"/>
<dbReference type="HOGENOM" id="CLU_044864_2_0_5"/>
<feature type="domain" description="HpcH/HpaI aldolase/citrate lyase" evidence="7">
    <location>
        <begin position="16"/>
        <end position="217"/>
    </location>
</feature>
<evidence type="ECO:0000313" key="8">
    <source>
        <dbReference type="EMBL" id="CDI12353.1"/>
    </source>
</evidence>
<dbReference type="InterPro" id="IPR005000">
    <property type="entry name" value="Aldolase/citrate-lyase_domain"/>
</dbReference>
<dbReference type="PANTHER" id="PTHR32308">
    <property type="entry name" value="LYASE BETA SUBUNIT, PUTATIVE (AFU_ORTHOLOGUE AFUA_4G13030)-RELATED"/>
    <property type="match status" value="1"/>
</dbReference>
<protein>
    <submittedName>
        <fullName evidence="8">Citrate lyase beta subunit</fullName>
    </submittedName>
</protein>
<proteinExistence type="inferred from homology"/>
<dbReference type="InterPro" id="IPR040442">
    <property type="entry name" value="Pyrv_kinase-like_dom_sf"/>
</dbReference>
<evidence type="ECO:0000256" key="5">
    <source>
        <dbReference type="PIRSR" id="PIRSR015582-1"/>
    </source>
</evidence>
<evidence type="ECO:0000256" key="4">
    <source>
        <dbReference type="ARBA" id="ARBA00022842"/>
    </source>
</evidence>
<gene>
    <name evidence="8" type="ORF">BN877_p0639</name>
</gene>
<comment type="cofactor">
    <cofactor evidence="1">
        <name>Mg(2+)</name>
        <dbReference type="ChEBI" id="CHEBI:18420"/>
    </cofactor>
</comment>
<evidence type="ECO:0000256" key="3">
    <source>
        <dbReference type="ARBA" id="ARBA00022723"/>
    </source>
</evidence>
<dbReference type="InterPro" id="IPR015813">
    <property type="entry name" value="Pyrv/PenolPyrv_kinase-like_dom"/>
</dbReference>
<keyword evidence="4 6" id="KW-0460">Magnesium</keyword>
<dbReference type="KEGG" id="rir:BN877_p0639"/>
<dbReference type="GO" id="GO:0006107">
    <property type="term" value="P:oxaloacetate metabolic process"/>
    <property type="evidence" value="ECO:0007669"/>
    <property type="project" value="TreeGrafter"/>
</dbReference>
<dbReference type="GO" id="GO:0016829">
    <property type="term" value="F:lyase activity"/>
    <property type="evidence" value="ECO:0007669"/>
    <property type="project" value="UniProtKB-KW"/>
</dbReference>
<geneLocation type="plasmid" evidence="8 9">
    <name>IRBL74_p</name>
</geneLocation>
<dbReference type="RefSeq" id="WP_022557643.1">
    <property type="nucleotide sequence ID" value="NC_022536.1"/>
</dbReference>
<keyword evidence="3 6" id="KW-0479">Metal-binding</keyword>
<keyword evidence="8" id="KW-0614">Plasmid</keyword>
<dbReference type="PANTHER" id="PTHR32308:SF10">
    <property type="entry name" value="CITRATE LYASE SUBUNIT BETA"/>
    <property type="match status" value="1"/>
</dbReference>
<dbReference type="GO" id="GO:0000287">
    <property type="term" value="F:magnesium ion binding"/>
    <property type="evidence" value="ECO:0007669"/>
    <property type="project" value="TreeGrafter"/>
</dbReference>
<dbReference type="PIRSF" id="PIRSF015582">
    <property type="entry name" value="Cit_lyase_B"/>
    <property type="match status" value="1"/>
</dbReference>
<feature type="binding site" evidence="5">
    <location>
        <position position="73"/>
    </location>
    <ligand>
        <name>substrate</name>
    </ligand>
</feature>
<comment type="similarity">
    <text evidence="2">Belongs to the HpcH/HpaI aldolase family.</text>
</comment>
<evidence type="ECO:0000259" key="7">
    <source>
        <dbReference type="Pfam" id="PF03328"/>
    </source>
</evidence>
<name>U4Q548_9HYPH</name>
<accession>U4Q548</accession>
<organism evidence="8 9">
    <name type="scientific">Agrobacterium pusense</name>
    <dbReference type="NCBI Taxonomy" id="648995"/>
    <lineage>
        <taxon>Bacteria</taxon>
        <taxon>Pseudomonadati</taxon>
        <taxon>Pseudomonadota</taxon>
        <taxon>Alphaproteobacteria</taxon>
        <taxon>Hyphomicrobiales</taxon>
        <taxon>Rhizobiaceae</taxon>
        <taxon>Rhizobium/Agrobacterium group</taxon>
        <taxon>Agrobacterium</taxon>
    </lineage>
</organism>
<dbReference type="PATRIC" id="fig|424182.3.peg.5320"/>
<keyword evidence="8" id="KW-0456">Lyase</keyword>
<dbReference type="Gene3D" id="3.20.20.60">
    <property type="entry name" value="Phosphoenolpyruvate-binding domains"/>
    <property type="match status" value="1"/>
</dbReference>
<dbReference type="EMBL" id="HG518324">
    <property type="protein sequence ID" value="CDI12353.1"/>
    <property type="molecule type" value="Genomic_DNA"/>
</dbReference>
<evidence type="ECO:0000256" key="6">
    <source>
        <dbReference type="PIRSR" id="PIRSR015582-2"/>
    </source>
</evidence>
<feature type="binding site" evidence="6">
    <location>
        <position position="150"/>
    </location>
    <ligand>
        <name>Mg(2+)</name>
        <dbReference type="ChEBI" id="CHEBI:18420"/>
    </ligand>
</feature>
<reference evidence="8 9" key="1">
    <citation type="journal article" date="2013" name="Genome Announc.">
        <title>Complete Genome Sequence of the Sesbania Symbiont and Rice Growth-Promoting Endophyte Rhizobium sp. Strain IRBG74.</title>
        <authorList>
            <person name="Crook M.B."/>
            <person name="Mitra S."/>
            <person name="Ane J.M."/>
            <person name="Sadowsky M.J."/>
            <person name="Gyaneshwar P."/>
        </authorList>
    </citation>
    <scope>NUCLEOTIDE SEQUENCE [LARGE SCALE GENOMIC DNA]</scope>
    <source>
        <strain evidence="8 9">IRBG74</strain>
        <plasmid evidence="9">IRBL74_p</plasmid>
    </source>
</reference>
<evidence type="ECO:0000256" key="2">
    <source>
        <dbReference type="ARBA" id="ARBA00005568"/>
    </source>
</evidence>
<dbReference type="SUPFAM" id="SSF51621">
    <property type="entry name" value="Phosphoenolpyruvate/pyruvate domain"/>
    <property type="match status" value="1"/>
</dbReference>